<proteinExistence type="predicted"/>
<sequence length="438" mass="51553">MDIFPYENVRSNSFKSNHYSIRTYVYNILSEMGFLHEKIQIALLYTDSTDIDELISFLTKGPQGWEHEYIPNEKGLCEICSENASEHSNYLIHNEDRKSQQSNAQSIKERFPIIRSEQETKSSIRICEICYDEVSSINCASICNDHLYCRDCIKNYLEVLISESRILKILCPGKTCNAYFTDTLIQSFISPIYFLKYEKFLQRQRLLKDPFTKFCPQPDCEGYIQGSETDNHKFCNICFFEMCFICGKGWHEEYTCDEVQEKEYSIWAKDKNIKGCPVCKYRIEKNEGCDHMTCIICKHEFCWICLKPRSAVVQCDCVIVGMQGDIAFHNRIYHFNPIKKICKMMLYILLLPIILIALLYYPACYLYFDLMFDEDDYLDDIHLSCVSRSWICFILFTILWVLFAPVITICIVLSKVCKFIKSKCFKDSSRDHYNYLAY</sequence>
<dbReference type="Gene3D" id="3.30.40.10">
    <property type="entry name" value="Zinc/RING finger domain, C3HC4 (zinc finger)"/>
    <property type="match status" value="1"/>
</dbReference>
<dbReference type="SMART" id="SM00647">
    <property type="entry name" value="IBR"/>
    <property type="match status" value="2"/>
</dbReference>
<evidence type="ECO:0000256" key="4">
    <source>
        <dbReference type="ARBA" id="ARBA00012251"/>
    </source>
</evidence>
<dbReference type="Pfam" id="PF01485">
    <property type="entry name" value="IBR"/>
    <property type="match status" value="1"/>
</dbReference>
<evidence type="ECO:0000256" key="13">
    <source>
        <dbReference type="ARBA" id="ARBA00023136"/>
    </source>
</evidence>
<evidence type="ECO:0000256" key="2">
    <source>
        <dbReference type="ARBA" id="ARBA00004167"/>
    </source>
</evidence>
<evidence type="ECO:0000256" key="9">
    <source>
        <dbReference type="ARBA" id="ARBA00022771"/>
    </source>
</evidence>
<dbReference type="InterPro" id="IPR002867">
    <property type="entry name" value="IBR_dom"/>
</dbReference>
<evidence type="ECO:0000313" key="17">
    <source>
        <dbReference type="Proteomes" id="UP000187209"/>
    </source>
</evidence>
<evidence type="ECO:0000256" key="12">
    <source>
        <dbReference type="ARBA" id="ARBA00022989"/>
    </source>
</evidence>
<feature type="domain" description="RING-type" evidence="15">
    <location>
        <begin position="123"/>
        <end position="333"/>
    </location>
</feature>
<comment type="subcellular location">
    <subcellularLocation>
        <location evidence="2">Membrane</location>
        <topology evidence="2">Single-pass membrane protein</topology>
    </subcellularLocation>
</comment>
<dbReference type="EC" id="2.3.2.31" evidence="4"/>
<comment type="caution">
    <text evidence="16">The sequence shown here is derived from an EMBL/GenBank/DDBJ whole genome shotgun (WGS) entry which is preliminary data.</text>
</comment>
<keyword evidence="12 14" id="KW-1133">Transmembrane helix</keyword>
<evidence type="ECO:0000313" key="16">
    <source>
        <dbReference type="EMBL" id="OMJ76322.1"/>
    </source>
</evidence>
<feature type="transmembrane region" description="Helical" evidence="14">
    <location>
        <begin position="388"/>
        <end position="413"/>
    </location>
</feature>
<evidence type="ECO:0000256" key="5">
    <source>
        <dbReference type="ARBA" id="ARBA00022679"/>
    </source>
</evidence>
<evidence type="ECO:0000256" key="11">
    <source>
        <dbReference type="ARBA" id="ARBA00022833"/>
    </source>
</evidence>
<comment type="catalytic activity">
    <reaction evidence="1">
        <text>[E2 ubiquitin-conjugating enzyme]-S-ubiquitinyl-L-cysteine + [acceptor protein]-L-lysine = [E2 ubiquitin-conjugating enzyme]-L-cysteine + [acceptor protein]-N(6)-ubiquitinyl-L-lysine.</text>
        <dbReference type="EC" id="2.3.2.31"/>
    </reaction>
</comment>
<accession>A0A1R2BHS7</accession>
<evidence type="ECO:0000256" key="6">
    <source>
        <dbReference type="ARBA" id="ARBA00022692"/>
    </source>
</evidence>
<dbReference type="InterPro" id="IPR031127">
    <property type="entry name" value="E3_UB_ligase_RBR"/>
</dbReference>
<reference evidence="16 17" key="1">
    <citation type="submission" date="2016-11" db="EMBL/GenBank/DDBJ databases">
        <title>The macronuclear genome of Stentor coeruleus: a giant cell with tiny introns.</title>
        <authorList>
            <person name="Slabodnick M."/>
            <person name="Ruby J.G."/>
            <person name="Reiff S.B."/>
            <person name="Swart E.C."/>
            <person name="Gosai S."/>
            <person name="Prabakaran S."/>
            <person name="Witkowska E."/>
            <person name="Larue G.E."/>
            <person name="Fisher S."/>
            <person name="Freeman R.M."/>
            <person name="Gunawardena J."/>
            <person name="Chu W."/>
            <person name="Stover N.A."/>
            <person name="Gregory B.D."/>
            <person name="Nowacki M."/>
            <person name="Derisi J."/>
            <person name="Roy S.W."/>
            <person name="Marshall W.F."/>
            <person name="Sood P."/>
        </authorList>
    </citation>
    <scope>NUCLEOTIDE SEQUENCE [LARGE SCALE GENOMIC DNA]</scope>
    <source>
        <strain evidence="16">WM001</strain>
    </source>
</reference>
<dbReference type="Pfam" id="PF22191">
    <property type="entry name" value="IBR_1"/>
    <property type="match status" value="1"/>
</dbReference>
<keyword evidence="11" id="KW-0862">Zinc</keyword>
<dbReference type="CDD" id="cd20335">
    <property type="entry name" value="BRcat_RBR"/>
    <property type="match status" value="1"/>
</dbReference>
<protein>
    <recommendedName>
        <fullName evidence="4">RBR-type E3 ubiquitin transferase</fullName>
        <ecNumber evidence="4">2.3.2.31</ecNumber>
    </recommendedName>
</protein>
<dbReference type="FunFam" id="3.30.40.10:FF:000051">
    <property type="entry name" value="RBR-type E3 ubiquitin transferase"/>
    <property type="match status" value="1"/>
</dbReference>
<evidence type="ECO:0000256" key="8">
    <source>
        <dbReference type="ARBA" id="ARBA00022737"/>
    </source>
</evidence>
<dbReference type="EMBL" id="MPUH01000638">
    <property type="protein sequence ID" value="OMJ76322.1"/>
    <property type="molecule type" value="Genomic_DNA"/>
</dbReference>
<name>A0A1R2BHS7_9CILI</name>
<dbReference type="InterPro" id="IPR017907">
    <property type="entry name" value="Znf_RING_CS"/>
</dbReference>
<feature type="transmembrane region" description="Helical" evidence="14">
    <location>
        <begin position="346"/>
        <end position="368"/>
    </location>
</feature>
<keyword evidence="8" id="KW-0677">Repeat</keyword>
<dbReference type="GO" id="GO:0031090">
    <property type="term" value="C:organelle membrane"/>
    <property type="evidence" value="ECO:0007669"/>
    <property type="project" value="UniProtKB-ARBA"/>
</dbReference>
<dbReference type="PROSITE" id="PS00518">
    <property type="entry name" value="ZF_RING_1"/>
    <property type="match status" value="1"/>
</dbReference>
<dbReference type="Proteomes" id="UP000187209">
    <property type="component" value="Unassembled WGS sequence"/>
</dbReference>
<keyword evidence="6 14" id="KW-0812">Transmembrane</keyword>
<dbReference type="CDD" id="cd20336">
    <property type="entry name" value="Rcat_RBR"/>
    <property type="match status" value="1"/>
</dbReference>
<dbReference type="PROSITE" id="PS51873">
    <property type="entry name" value="TRIAD"/>
    <property type="match status" value="1"/>
</dbReference>
<dbReference type="GO" id="GO:0016567">
    <property type="term" value="P:protein ubiquitination"/>
    <property type="evidence" value="ECO:0007669"/>
    <property type="project" value="InterPro"/>
</dbReference>
<keyword evidence="9" id="KW-0863">Zinc-finger</keyword>
<organism evidence="16 17">
    <name type="scientific">Stentor coeruleus</name>
    <dbReference type="NCBI Taxonomy" id="5963"/>
    <lineage>
        <taxon>Eukaryota</taxon>
        <taxon>Sar</taxon>
        <taxon>Alveolata</taxon>
        <taxon>Ciliophora</taxon>
        <taxon>Postciliodesmatophora</taxon>
        <taxon>Heterotrichea</taxon>
        <taxon>Heterotrichida</taxon>
        <taxon>Stentoridae</taxon>
        <taxon>Stentor</taxon>
    </lineage>
</organism>
<dbReference type="GO" id="GO:0005737">
    <property type="term" value="C:cytoplasm"/>
    <property type="evidence" value="ECO:0007669"/>
    <property type="project" value="UniProtKB-ARBA"/>
</dbReference>
<keyword evidence="7" id="KW-0479">Metal-binding</keyword>
<dbReference type="AlphaFoldDB" id="A0A1R2BHS7"/>
<dbReference type="InterPro" id="IPR044066">
    <property type="entry name" value="TRIAD_supradom"/>
</dbReference>
<evidence type="ECO:0000256" key="1">
    <source>
        <dbReference type="ARBA" id="ARBA00001798"/>
    </source>
</evidence>
<evidence type="ECO:0000256" key="14">
    <source>
        <dbReference type="SAM" id="Phobius"/>
    </source>
</evidence>
<evidence type="ECO:0000256" key="3">
    <source>
        <dbReference type="ARBA" id="ARBA00004906"/>
    </source>
</evidence>
<dbReference type="Gene3D" id="1.20.120.1750">
    <property type="match status" value="1"/>
</dbReference>
<dbReference type="SUPFAM" id="SSF57850">
    <property type="entry name" value="RING/U-box"/>
    <property type="match status" value="3"/>
</dbReference>
<gene>
    <name evidence="16" type="ORF">SteCoe_24348</name>
</gene>
<keyword evidence="17" id="KW-1185">Reference proteome</keyword>
<keyword evidence="5" id="KW-0808">Transferase</keyword>
<evidence type="ECO:0000259" key="15">
    <source>
        <dbReference type="PROSITE" id="PS51873"/>
    </source>
</evidence>
<comment type="pathway">
    <text evidence="3">Protein modification; protein ubiquitination.</text>
</comment>
<keyword evidence="10" id="KW-0833">Ubl conjugation pathway</keyword>
<dbReference type="GO" id="GO:0008270">
    <property type="term" value="F:zinc ion binding"/>
    <property type="evidence" value="ECO:0007669"/>
    <property type="project" value="UniProtKB-KW"/>
</dbReference>
<evidence type="ECO:0000256" key="7">
    <source>
        <dbReference type="ARBA" id="ARBA00022723"/>
    </source>
</evidence>
<evidence type="ECO:0000256" key="10">
    <source>
        <dbReference type="ARBA" id="ARBA00022786"/>
    </source>
</evidence>
<dbReference type="OrthoDB" id="312931at2759"/>
<dbReference type="InterPro" id="IPR013083">
    <property type="entry name" value="Znf_RING/FYVE/PHD"/>
</dbReference>
<keyword evidence="13 14" id="KW-0472">Membrane</keyword>
<dbReference type="PANTHER" id="PTHR11685">
    <property type="entry name" value="RBR FAMILY RING FINGER AND IBR DOMAIN-CONTAINING"/>
    <property type="match status" value="1"/>
</dbReference>
<dbReference type="GO" id="GO:0061630">
    <property type="term" value="F:ubiquitin protein ligase activity"/>
    <property type="evidence" value="ECO:0007669"/>
    <property type="project" value="UniProtKB-EC"/>
</dbReference>